<name>A0A1W1C1R3_9ZZZZ</name>
<dbReference type="GO" id="GO:0051536">
    <property type="term" value="F:iron-sulfur cluster binding"/>
    <property type="evidence" value="ECO:0007669"/>
    <property type="project" value="UniProtKB-KW"/>
</dbReference>
<keyword evidence="2" id="KW-0408">Iron</keyword>
<dbReference type="InterPro" id="IPR009010">
    <property type="entry name" value="Asp_de-COase-like_dom_sf"/>
</dbReference>
<dbReference type="SUPFAM" id="SSF53706">
    <property type="entry name" value="Formate dehydrogenase/DMSO reductase, domains 1-3"/>
    <property type="match status" value="1"/>
</dbReference>
<gene>
    <name evidence="5" type="ORF">MNB_SV-9-1644</name>
</gene>
<accession>A0A1W1C1R3</accession>
<dbReference type="GO" id="GO:0016491">
    <property type="term" value="F:oxidoreductase activity"/>
    <property type="evidence" value="ECO:0007669"/>
    <property type="project" value="InterPro"/>
</dbReference>
<dbReference type="Pfam" id="PF00384">
    <property type="entry name" value="Molybdopterin"/>
    <property type="match status" value="1"/>
</dbReference>
<evidence type="ECO:0000256" key="1">
    <source>
        <dbReference type="ARBA" id="ARBA00022723"/>
    </source>
</evidence>
<protein>
    <submittedName>
        <fullName evidence="5">Anaerobic dehydrogenases, typically selenocysteine-containing</fullName>
    </submittedName>
</protein>
<feature type="domain" description="Molybdopterin oxidoreductase" evidence="4">
    <location>
        <begin position="48"/>
        <end position="400"/>
    </location>
</feature>
<dbReference type="InterPro" id="IPR006656">
    <property type="entry name" value="Mopterin_OxRdtase"/>
</dbReference>
<dbReference type="PANTHER" id="PTHR43742:SF6">
    <property type="entry name" value="OXIDOREDUCTASE YYAE-RELATED"/>
    <property type="match status" value="1"/>
</dbReference>
<dbReference type="SUPFAM" id="SSF50692">
    <property type="entry name" value="ADC-like"/>
    <property type="match status" value="1"/>
</dbReference>
<dbReference type="AlphaFoldDB" id="A0A1W1C1R3"/>
<dbReference type="GO" id="GO:0046872">
    <property type="term" value="F:metal ion binding"/>
    <property type="evidence" value="ECO:0007669"/>
    <property type="project" value="UniProtKB-KW"/>
</dbReference>
<keyword evidence="1" id="KW-0479">Metal-binding</keyword>
<reference evidence="5" key="1">
    <citation type="submission" date="2016-10" db="EMBL/GenBank/DDBJ databases">
        <authorList>
            <person name="de Groot N.N."/>
        </authorList>
    </citation>
    <scope>NUCLEOTIDE SEQUENCE</scope>
</reference>
<proteinExistence type="predicted"/>
<evidence type="ECO:0000256" key="3">
    <source>
        <dbReference type="ARBA" id="ARBA00023014"/>
    </source>
</evidence>
<evidence type="ECO:0000256" key="2">
    <source>
        <dbReference type="ARBA" id="ARBA00023004"/>
    </source>
</evidence>
<dbReference type="Gene3D" id="3.40.50.740">
    <property type="match status" value="2"/>
</dbReference>
<dbReference type="PANTHER" id="PTHR43742">
    <property type="entry name" value="TRIMETHYLAMINE-N-OXIDE REDUCTASE"/>
    <property type="match status" value="1"/>
</dbReference>
<evidence type="ECO:0000259" key="4">
    <source>
        <dbReference type="Pfam" id="PF00384"/>
    </source>
</evidence>
<dbReference type="Gene3D" id="3.40.228.10">
    <property type="entry name" value="Dimethylsulfoxide Reductase, domain 2"/>
    <property type="match status" value="1"/>
</dbReference>
<dbReference type="EMBL" id="FPHG01000040">
    <property type="protein sequence ID" value="SFV59703.1"/>
    <property type="molecule type" value="Genomic_DNA"/>
</dbReference>
<dbReference type="InterPro" id="IPR050612">
    <property type="entry name" value="Prok_Mopterin_Oxidored"/>
</dbReference>
<keyword evidence="3" id="KW-0411">Iron-sulfur</keyword>
<organism evidence="5">
    <name type="scientific">hydrothermal vent metagenome</name>
    <dbReference type="NCBI Taxonomy" id="652676"/>
    <lineage>
        <taxon>unclassified sequences</taxon>
        <taxon>metagenomes</taxon>
        <taxon>ecological metagenomes</taxon>
    </lineage>
</organism>
<sequence>MIRSACGLDCYDACEIDIDIEEFPKLKANTNNGALCSLLNKDMFEAKRLDTPLIDGIEVTMEEALDATAEALNDNSLLWRGSGNLGVMQEITNLLFEKIGGSLTKGSLCDGAGDAGIVEGRGVNRTLPLEQIDKAEVIIVWGRDISTTNSHLMPYLENKKLVVIDPIKTSIAKRADLFIQIKPRSDIYFILLLARFIFMEDSENVEWLKEFAPEYEEFYDFTRTFRIKPILKYLELSLNDIGEVLEYIKADKVVILVGNGVQKYEIGHSVLWAIDSLASTLGLFGKEGCGVSYLGNSKLGFNSIFDTQCNKVSKAVTPFDKFKTVLIQGGNPAESMPNSNKVINDLEKIENLIYFGLYENETSRRAKIVIPAKNFFEKNDVRLSYGDHRVTKMNKAVDSNIGISEYQFTKEMYNRLGFSGLEDEEFYINSWLNQCDEVNGKYISPAYQELPYSDGFGEDNDEFIFIDDFDNDFSSRSRYKLKAKTEYWLITSKSKHAMNTQFRRDNIVSLNPELGYRDGEEITLSSKWGEYKFIVKNSSDIRYDSLYIKANAIGVNYLTPSIISEEGENACYQEVKINIV</sequence>
<evidence type="ECO:0000313" key="5">
    <source>
        <dbReference type="EMBL" id="SFV59703.1"/>
    </source>
</evidence>